<feature type="transmembrane region" description="Helical" evidence="2">
    <location>
        <begin position="229"/>
        <end position="255"/>
    </location>
</feature>
<evidence type="ECO:0000256" key="2">
    <source>
        <dbReference type="SAM" id="Phobius"/>
    </source>
</evidence>
<protein>
    <submittedName>
        <fullName evidence="3">Uncharacterized protein</fullName>
    </submittedName>
</protein>
<feature type="transmembrane region" description="Helical" evidence="2">
    <location>
        <begin position="70"/>
        <end position="91"/>
    </location>
</feature>
<feature type="transmembrane region" description="Helical" evidence="2">
    <location>
        <begin position="261"/>
        <end position="281"/>
    </location>
</feature>
<sequence length="365" mass="40691">MTDKRDPRGIVNFFVRYLVLHVIFLVGLPVSYFADLALIYFFGFMGIFTFFQMLIAITRKFLEKAGSWKIVAFVGAVFSDVAVLWFLGWLVSGISNGPSWGLVTQWLPYHFVAALCAWGLREFFYLLSPRDTATPSAPVDAVDPAVTENPTSSEDADGGRTKSRDPRGIMTFIVRYLVLHVIFLAGFSVSYAMDMEHMYFYGFMGIFTFFQVLIAITRKFLEKAGWWKPIVIVGAVFSDVAALWFLGVLLGLGYYFDGLSWGLVTQWLPYHFIAALCAWGLREFFRWLSPRDTATPSASDSIVEHDNSENPSDPEEESDAPTSAPASAEADVDTDTDKQQSVVSGAASSTPHRQAGGTPQPRPRQ</sequence>
<accession>A0A6N2RWV4</accession>
<organism evidence="3">
    <name type="scientific">Schaalia odontolytica</name>
    <dbReference type="NCBI Taxonomy" id="1660"/>
    <lineage>
        <taxon>Bacteria</taxon>
        <taxon>Bacillati</taxon>
        <taxon>Actinomycetota</taxon>
        <taxon>Actinomycetes</taxon>
        <taxon>Actinomycetales</taxon>
        <taxon>Actinomycetaceae</taxon>
        <taxon>Schaalia</taxon>
    </lineage>
</organism>
<dbReference type="AlphaFoldDB" id="A0A6N2RWV4"/>
<evidence type="ECO:0000256" key="1">
    <source>
        <dbReference type="SAM" id="MobiDB-lite"/>
    </source>
</evidence>
<name>A0A6N2RWV4_9ACTO</name>
<feature type="transmembrane region" description="Helical" evidence="2">
    <location>
        <begin position="172"/>
        <end position="192"/>
    </location>
</feature>
<feature type="transmembrane region" description="Helical" evidence="2">
    <location>
        <begin position="103"/>
        <end position="120"/>
    </location>
</feature>
<feature type="transmembrane region" description="Helical" evidence="2">
    <location>
        <begin position="38"/>
        <end position="58"/>
    </location>
</feature>
<feature type="transmembrane region" description="Helical" evidence="2">
    <location>
        <begin position="12"/>
        <end position="32"/>
    </location>
</feature>
<feature type="region of interest" description="Disordered" evidence="1">
    <location>
        <begin position="135"/>
        <end position="163"/>
    </location>
</feature>
<keyword evidence="2" id="KW-1133">Transmembrane helix</keyword>
<feature type="transmembrane region" description="Helical" evidence="2">
    <location>
        <begin position="198"/>
        <end position="217"/>
    </location>
</feature>
<keyword evidence="2" id="KW-0812">Transmembrane</keyword>
<reference evidence="3" key="1">
    <citation type="submission" date="2019-11" db="EMBL/GenBank/DDBJ databases">
        <authorList>
            <person name="Feng L."/>
        </authorList>
    </citation>
    <scope>NUCLEOTIDE SEQUENCE</scope>
    <source>
        <strain evidence="3">AodontolyticusLFYP35</strain>
    </source>
</reference>
<dbReference type="EMBL" id="CACRSM010000002">
    <property type="protein sequence ID" value="VYS85018.1"/>
    <property type="molecule type" value="Genomic_DNA"/>
</dbReference>
<feature type="compositionally biased region" description="Polar residues" evidence="1">
    <location>
        <begin position="339"/>
        <end position="352"/>
    </location>
</feature>
<feature type="region of interest" description="Disordered" evidence="1">
    <location>
        <begin position="294"/>
        <end position="365"/>
    </location>
</feature>
<proteinExistence type="predicted"/>
<evidence type="ECO:0000313" key="3">
    <source>
        <dbReference type="EMBL" id="VYS85018.1"/>
    </source>
</evidence>
<gene>
    <name evidence="3" type="ORF">AOLFYP35_00552</name>
</gene>
<keyword evidence="2" id="KW-0472">Membrane</keyword>